<dbReference type="InterPro" id="IPR000713">
    <property type="entry name" value="Mur_ligase_N"/>
</dbReference>
<dbReference type="InterPro" id="IPR050061">
    <property type="entry name" value="MurCDEF_pg_biosynth"/>
</dbReference>
<dbReference type="SUPFAM" id="SSF51984">
    <property type="entry name" value="MurCD N-terminal domain"/>
    <property type="match status" value="1"/>
</dbReference>
<protein>
    <recommendedName>
        <fullName evidence="2">Mur ligase N-terminal catalytic domain-containing protein</fullName>
    </recommendedName>
</protein>
<evidence type="ECO:0000313" key="3">
    <source>
        <dbReference type="EMBL" id="SVB62948.1"/>
    </source>
</evidence>
<feature type="domain" description="Mur ligase N-terminal catalytic" evidence="2">
    <location>
        <begin position="24"/>
        <end position="120"/>
    </location>
</feature>
<sequence>MVAHRIDARRPGADEPLGPGVERVHLVGIGGAGMEGLARLLDAMGYRVTGSDVSEGPVIEDLRRSGIAVFHGHDAAHTRAADLLIHSAAILESNPERRAASSAGIRQLRRASALGLLSRGHDTVAVAGTHGKTTTTSLVATVVPTTTSPVATLWEPGGDDLGDEAEIGTPLGNLETGDGGLG</sequence>
<gene>
    <name evidence="3" type="ORF">METZ01_LOCUS215802</name>
</gene>
<dbReference type="AlphaFoldDB" id="A0A382FIN1"/>
<evidence type="ECO:0000259" key="2">
    <source>
        <dbReference type="Pfam" id="PF01225"/>
    </source>
</evidence>
<dbReference type="SUPFAM" id="SSF53623">
    <property type="entry name" value="MurD-like peptide ligases, catalytic domain"/>
    <property type="match status" value="1"/>
</dbReference>
<dbReference type="EMBL" id="UINC01050230">
    <property type="protein sequence ID" value="SVB62948.1"/>
    <property type="molecule type" value="Genomic_DNA"/>
</dbReference>
<dbReference type="Gene3D" id="3.40.50.720">
    <property type="entry name" value="NAD(P)-binding Rossmann-like Domain"/>
    <property type="match status" value="1"/>
</dbReference>
<dbReference type="PANTHER" id="PTHR43445">
    <property type="entry name" value="UDP-N-ACETYLMURAMATE--L-ALANINE LIGASE-RELATED"/>
    <property type="match status" value="1"/>
</dbReference>
<proteinExistence type="predicted"/>
<accession>A0A382FIN1</accession>
<organism evidence="3">
    <name type="scientific">marine metagenome</name>
    <dbReference type="NCBI Taxonomy" id="408172"/>
    <lineage>
        <taxon>unclassified sequences</taxon>
        <taxon>metagenomes</taxon>
        <taxon>ecological metagenomes</taxon>
    </lineage>
</organism>
<dbReference type="PANTHER" id="PTHR43445:SF3">
    <property type="entry name" value="UDP-N-ACETYLMURAMATE--L-ALANINE LIGASE"/>
    <property type="match status" value="1"/>
</dbReference>
<dbReference type="Pfam" id="PF01225">
    <property type="entry name" value="Mur_ligase"/>
    <property type="match status" value="1"/>
</dbReference>
<feature type="compositionally biased region" description="Acidic residues" evidence="1">
    <location>
        <begin position="157"/>
        <end position="166"/>
    </location>
</feature>
<feature type="non-terminal residue" evidence="3">
    <location>
        <position position="182"/>
    </location>
</feature>
<reference evidence="3" key="1">
    <citation type="submission" date="2018-05" db="EMBL/GenBank/DDBJ databases">
        <authorList>
            <person name="Lanie J.A."/>
            <person name="Ng W.-L."/>
            <person name="Kazmierczak K.M."/>
            <person name="Andrzejewski T.M."/>
            <person name="Davidsen T.M."/>
            <person name="Wayne K.J."/>
            <person name="Tettelin H."/>
            <person name="Glass J.I."/>
            <person name="Rusch D."/>
            <person name="Podicherti R."/>
            <person name="Tsui H.-C.T."/>
            <person name="Winkler M.E."/>
        </authorList>
    </citation>
    <scope>NUCLEOTIDE SEQUENCE</scope>
</reference>
<evidence type="ECO:0000256" key="1">
    <source>
        <dbReference type="SAM" id="MobiDB-lite"/>
    </source>
</evidence>
<name>A0A382FIN1_9ZZZZ</name>
<dbReference type="GO" id="GO:0005524">
    <property type="term" value="F:ATP binding"/>
    <property type="evidence" value="ECO:0007669"/>
    <property type="project" value="InterPro"/>
</dbReference>
<dbReference type="GO" id="GO:0016881">
    <property type="term" value="F:acid-amino acid ligase activity"/>
    <property type="evidence" value="ECO:0007669"/>
    <property type="project" value="InterPro"/>
</dbReference>
<dbReference type="InterPro" id="IPR036565">
    <property type="entry name" value="Mur-like_cat_sf"/>
</dbReference>
<dbReference type="Gene3D" id="3.40.1190.10">
    <property type="entry name" value="Mur-like, catalytic domain"/>
    <property type="match status" value="1"/>
</dbReference>
<feature type="region of interest" description="Disordered" evidence="1">
    <location>
        <begin position="155"/>
        <end position="182"/>
    </location>
</feature>